<dbReference type="AlphaFoldDB" id="A0A6P8FQ24"/>
<feature type="compositionally biased region" description="Acidic residues" evidence="1">
    <location>
        <begin position="91"/>
        <end position="105"/>
    </location>
</feature>
<proteinExistence type="predicted"/>
<feature type="region of interest" description="Disordered" evidence="1">
    <location>
        <begin position="525"/>
        <end position="566"/>
    </location>
</feature>
<evidence type="ECO:0000313" key="2">
    <source>
        <dbReference type="Proteomes" id="UP000515152"/>
    </source>
</evidence>
<dbReference type="RefSeq" id="XP_031430263.1">
    <property type="nucleotide sequence ID" value="XM_031574403.2"/>
</dbReference>
<feature type="compositionally biased region" description="Polar residues" evidence="1">
    <location>
        <begin position="236"/>
        <end position="261"/>
    </location>
</feature>
<feature type="compositionally biased region" description="Low complexity" evidence="1">
    <location>
        <begin position="348"/>
        <end position="362"/>
    </location>
</feature>
<reference evidence="3" key="1">
    <citation type="submission" date="2025-08" db="UniProtKB">
        <authorList>
            <consortium name="RefSeq"/>
        </authorList>
    </citation>
    <scope>IDENTIFICATION</scope>
</reference>
<feature type="compositionally biased region" description="Polar residues" evidence="1">
    <location>
        <begin position="450"/>
        <end position="465"/>
    </location>
</feature>
<dbReference type="GeneID" id="105895056"/>
<feature type="compositionally biased region" description="Polar residues" evidence="1">
    <location>
        <begin position="827"/>
        <end position="838"/>
    </location>
</feature>
<evidence type="ECO:0000313" key="3">
    <source>
        <dbReference type="RefSeq" id="XP_031430263.1"/>
    </source>
</evidence>
<evidence type="ECO:0000256" key="1">
    <source>
        <dbReference type="SAM" id="MobiDB-lite"/>
    </source>
</evidence>
<feature type="region of interest" description="Disordered" evidence="1">
    <location>
        <begin position="688"/>
        <end position="771"/>
    </location>
</feature>
<feature type="compositionally biased region" description="Polar residues" evidence="1">
    <location>
        <begin position="197"/>
        <end position="213"/>
    </location>
</feature>
<feature type="region of interest" description="Disordered" evidence="1">
    <location>
        <begin position="322"/>
        <end position="430"/>
    </location>
</feature>
<dbReference type="OrthoDB" id="8957442at2759"/>
<name>A0A6P8FQ24_CLUHA</name>
<sequence>MNPELWTEYKKNEDIFRQRLEDICQKYANVEDPGFDLCLETLTFQTSNGSVRAESGEAERKLNSLQRVANKCVETQKDLNTTEDTLFTYRDEDDEEQKEDCEDSTALERSVDDHPDGGGSLLGASRVSSSMLSLPEEQDPELERTFSSQSDTPSLQELYPSMLSQIRGACHRQQVSDVASALRRKYYRQRWKVKRTNQGQSFMNSSVGGTMTSRAHGPLNRRAPPGLPMPSAGPHTHTNQARDAGSGQRSSPWKSVTSQVAVEQDPVRVMDFSTPPSSGPSSPSDASLELNQTYAVRTSPSLPHASHHSAQRVRRQEANVVSFRPREGDVGHHTQVFPSPKHRYCEGSQSSPSKVNSVLSSPFHRHRRVVMEDSPPRQQESLSPSRHFPYTQQGLQKTHYSSPSRHEALWTSPSRRSHKTDCPISPQRPSPKAYLWKPEVLSSRRGLAESMQTSHPLLGSTQRDPSCSVFMGSPSPHKQRFLSRECSPSKVSPIKYSPVHSAHSSSALRRSSLPRHPEIYTSPLHHHQSLQGNLRASPNRHETLQTRRRSSSGLQDPGRSLSSSCQQMNQQFRQLYHQHVCQRRSSLSRHGHSGCLCEQIAEGYSPNPTTSPVPASASAITNARLAALSLTPVRRRRFRSEFNPLLKRLQRGPQMYSPLVRQQQHQPDHQQQQQTLYSADDCETSVLSEMSEGGHWAHQYQRAQSSSGGRHHHSGSYSPSTLAALGLAPTHPRLSKRRPLSEPQESPSLKRFRECAQAPSPSRPRGYPPQQQWGEYDYCDATAPVANGLSEEQRTRSRSMLLQCPSPSFLRAAMMTMKAGRSSSRSTLGTRPQTSAWRSPQDRMHEAEAEISDEAWNESGMSPSVSRRRLLYGVPRC</sequence>
<organism evidence="2 3">
    <name type="scientific">Clupea harengus</name>
    <name type="common">Atlantic herring</name>
    <dbReference type="NCBI Taxonomy" id="7950"/>
    <lineage>
        <taxon>Eukaryota</taxon>
        <taxon>Metazoa</taxon>
        <taxon>Chordata</taxon>
        <taxon>Craniata</taxon>
        <taxon>Vertebrata</taxon>
        <taxon>Euteleostomi</taxon>
        <taxon>Actinopterygii</taxon>
        <taxon>Neopterygii</taxon>
        <taxon>Teleostei</taxon>
        <taxon>Clupei</taxon>
        <taxon>Clupeiformes</taxon>
        <taxon>Clupeoidei</taxon>
        <taxon>Clupeidae</taxon>
        <taxon>Clupea</taxon>
    </lineage>
</organism>
<feature type="compositionally biased region" description="Polar residues" evidence="1">
    <location>
        <begin position="376"/>
        <end position="403"/>
    </location>
</feature>
<protein>
    <submittedName>
        <fullName evidence="3">Uncharacterized protein si:dkeyp-117h8.4 isoform X1</fullName>
    </submittedName>
</protein>
<dbReference type="KEGG" id="char:105895056"/>
<gene>
    <name evidence="3" type="primary">si:dkeyp-117h8.4</name>
</gene>
<dbReference type="Proteomes" id="UP000515152">
    <property type="component" value="Chromosome 10"/>
</dbReference>
<feature type="region of interest" description="Disordered" evidence="1">
    <location>
        <begin position="84"/>
        <end position="154"/>
    </location>
</feature>
<feature type="region of interest" description="Disordered" evidence="1">
    <location>
        <begin position="446"/>
        <end position="486"/>
    </location>
</feature>
<feature type="region of interest" description="Disordered" evidence="1">
    <location>
        <begin position="197"/>
        <end position="287"/>
    </location>
</feature>
<accession>A0A6P8FQ24</accession>
<feature type="compositionally biased region" description="Polar residues" evidence="1">
    <location>
        <begin position="145"/>
        <end position="154"/>
    </location>
</feature>
<feature type="region of interest" description="Disordered" evidence="1">
    <location>
        <begin position="819"/>
        <end position="862"/>
    </location>
</feature>
<keyword evidence="2" id="KW-1185">Reference proteome</keyword>
<feature type="compositionally biased region" description="Low complexity" evidence="1">
    <location>
        <begin position="273"/>
        <end position="287"/>
    </location>
</feature>